<dbReference type="InterPro" id="IPR013154">
    <property type="entry name" value="ADH-like_N"/>
</dbReference>
<dbReference type="AlphaFoldDB" id="A0A3L7AE94"/>
<dbReference type="InterPro" id="IPR002328">
    <property type="entry name" value="ADH_Zn_CS"/>
</dbReference>
<gene>
    <name evidence="9" type="ORF">D9V32_01480</name>
</gene>
<dbReference type="CDD" id="cd08279">
    <property type="entry name" value="Zn_ADH_class_III"/>
    <property type="match status" value="1"/>
</dbReference>
<comment type="similarity">
    <text evidence="2 7">Belongs to the zinc-containing alcohol dehydrogenase family.</text>
</comment>
<evidence type="ECO:0000256" key="6">
    <source>
        <dbReference type="ARBA" id="ARBA00023027"/>
    </source>
</evidence>
<dbReference type="PROSITE" id="PS00059">
    <property type="entry name" value="ADH_ZINC"/>
    <property type="match status" value="1"/>
</dbReference>
<dbReference type="InterPro" id="IPR036291">
    <property type="entry name" value="NAD(P)-bd_dom_sf"/>
</dbReference>
<dbReference type="GO" id="GO:0008270">
    <property type="term" value="F:zinc ion binding"/>
    <property type="evidence" value="ECO:0007669"/>
    <property type="project" value="InterPro"/>
</dbReference>
<dbReference type="GO" id="GO:0046294">
    <property type="term" value="P:formaldehyde catabolic process"/>
    <property type="evidence" value="ECO:0007669"/>
    <property type="project" value="TreeGrafter"/>
</dbReference>
<dbReference type="Pfam" id="PF08240">
    <property type="entry name" value="ADH_N"/>
    <property type="match status" value="1"/>
</dbReference>
<dbReference type="GO" id="GO:0051903">
    <property type="term" value="F:S-(hydroxymethyl)glutathione dehydrogenase [NAD(P)+] activity"/>
    <property type="evidence" value="ECO:0007669"/>
    <property type="project" value="TreeGrafter"/>
</dbReference>
<comment type="cofactor">
    <cofactor evidence="1 7">
        <name>Zn(2+)</name>
        <dbReference type="ChEBI" id="CHEBI:29105"/>
    </cofactor>
</comment>
<evidence type="ECO:0000256" key="1">
    <source>
        <dbReference type="ARBA" id="ARBA00001947"/>
    </source>
</evidence>
<evidence type="ECO:0000256" key="5">
    <source>
        <dbReference type="ARBA" id="ARBA00023002"/>
    </source>
</evidence>
<dbReference type="InterPro" id="IPR020843">
    <property type="entry name" value="ER"/>
</dbReference>
<dbReference type="InterPro" id="IPR013149">
    <property type="entry name" value="ADH-like_C"/>
</dbReference>
<accession>A0A3L7AE94</accession>
<dbReference type="OrthoDB" id="334894at2"/>
<dbReference type="SMART" id="SM00829">
    <property type="entry name" value="PKS_ER"/>
    <property type="match status" value="1"/>
</dbReference>
<feature type="domain" description="Enoyl reductase (ER)" evidence="8">
    <location>
        <begin position="10"/>
        <end position="361"/>
    </location>
</feature>
<dbReference type="PANTHER" id="PTHR43880:SF12">
    <property type="entry name" value="ALCOHOL DEHYDROGENASE CLASS-3"/>
    <property type="match status" value="1"/>
</dbReference>
<dbReference type="Gene3D" id="3.90.180.10">
    <property type="entry name" value="Medium-chain alcohol dehydrogenases, catalytic domain"/>
    <property type="match status" value="1"/>
</dbReference>
<keyword evidence="4 7" id="KW-0862">Zinc</keyword>
<comment type="caution">
    <text evidence="9">The sequence shown here is derived from an EMBL/GenBank/DDBJ whole genome shotgun (WGS) entry which is preliminary data.</text>
</comment>
<evidence type="ECO:0000313" key="10">
    <source>
        <dbReference type="Proteomes" id="UP000272503"/>
    </source>
</evidence>
<keyword evidence="10" id="KW-1185">Reference proteome</keyword>
<name>A0A3L7AE94_9MICO</name>
<keyword evidence="6" id="KW-0520">NAD</keyword>
<dbReference type="SUPFAM" id="SSF51735">
    <property type="entry name" value="NAD(P)-binding Rossmann-fold domains"/>
    <property type="match status" value="1"/>
</dbReference>
<dbReference type="RefSeq" id="WP_121647120.1">
    <property type="nucleotide sequence ID" value="NZ_RCUX01000001.1"/>
</dbReference>
<evidence type="ECO:0000259" key="8">
    <source>
        <dbReference type="SMART" id="SM00829"/>
    </source>
</evidence>
<keyword evidence="5" id="KW-0560">Oxidoreductase</keyword>
<dbReference type="InterPro" id="IPR011032">
    <property type="entry name" value="GroES-like_sf"/>
</dbReference>
<dbReference type="GO" id="GO:0005829">
    <property type="term" value="C:cytosol"/>
    <property type="evidence" value="ECO:0007669"/>
    <property type="project" value="TreeGrafter"/>
</dbReference>
<dbReference type="Gene3D" id="3.40.50.720">
    <property type="entry name" value="NAD(P)-binding Rossmann-like Domain"/>
    <property type="match status" value="1"/>
</dbReference>
<dbReference type="FunFam" id="3.40.50.720:FF:000003">
    <property type="entry name" value="S-(hydroxymethyl)glutathione dehydrogenase"/>
    <property type="match status" value="1"/>
</dbReference>
<reference evidence="9 10" key="1">
    <citation type="submission" date="2018-10" db="EMBL/GenBank/DDBJ databases">
        <authorList>
            <person name="Li J."/>
        </authorList>
    </citation>
    <scope>NUCLEOTIDE SEQUENCE [LARGE SCALE GENOMIC DNA]</scope>
    <source>
        <strain evidence="9 10">IF 016277</strain>
    </source>
</reference>
<keyword evidence="3 7" id="KW-0479">Metal-binding</keyword>
<dbReference type="SUPFAM" id="SSF50129">
    <property type="entry name" value="GroES-like"/>
    <property type="match status" value="2"/>
</dbReference>
<dbReference type="Proteomes" id="UP000272503">
    <property type="component" value="Unassembled WGS sequence"/>
</dbReference>
<evidence type="ECO:0000313" key="9">
    <source>
        <dbReference type="EMBL" id="RLP78028.1"/>
    </source>
</evidence>
<evidence type="ECO:0000256" key="4">
    <source>
        <dbReference type="ARBA" id="ARBA00022833"/>
    </source>
</evidence>
<organism evidence="9 10">
    <name type="scientific">Mycetocola tolaasinivorans</name>
    <dbReference type="NCBI Taxonomy" id="76635"/>
    <lineage>
        <taxon>Bacteria</taxon>
        <taxon>Bacillati</taxon>
        <taxon>Actinomycetota</taxon>
        <taxon>Actinomycetes</taxon>
        <taxon>Micrococcales</taxon>
        <taxon>Microbacteriaceae</taxon>
        <taxon>Mycetocola</taxon>
    </lineage>
</organism>
<dbReference type="EMBL" id="RCUX01000001">
    <property type="protein sequence ID" value="RLP78028.1"/>
    <property type="molecule type" value="Genomic_DNA"/>
</dbReference>
<proteinExistence type="inferred from homology"/>
<evidence type="ECO:0000256" key="7">
    <source>
        <dbReference type="RuleBase" id="RU361277"/>
    </source>
</evidence>
<protein>
    <submittedName>
        <fullName evidence="9">Zn-dependent alcohol dehydrogenase</fullName>
    </submittedName>
</protein>
<dbReference type="PANTHER" id="PTHR43880">
    <property type="entry name" value="ALCOHOL DEHYDROGENASE"/>
    <property type="match status" value="1"/>
</dbReference>
<dbReference type="Pfam" id="PF00107">
    <property type="entry name" value="ADH_zinc_N"/>
    <property type="match status" value="1"/>
</dbReference>
<evidence type="ECO:0000256" key="3">
    <source>
        <dbReference type="ARBA" id="ARBA00022723"/>
    </source>
</evidence>
<evidence type="ECO:0000256" key="2">
    <source>
        <dbReference type="ARBA" id="ARBA00008072"/>
    </source>
</evidence>
<sequence length="363" mass="38336">MKAAIIEAVGQPFVIRDVDIAEPIGREVTVQVKASGLCHSDLHVAENDFGYPLPGLLGHEISGIVAKIGPDVTEFAVGDHVVACLVGHCGTCEACRAGRSYECYNPTFVQRTADQEPRYSLDGQPVFGFMDIGGFAEQVLVHENNLVVVNEDIPFEKAALLGCGVVTGAGAAINSAAVRVGDTVAVIGCGGVGLSAVQGAAIAGARRVIAIDLQPAKLELAKKFGATHVVNPADGDVVEQVKALTDGRGVKHSFEVIGLKATAMQAYDILAVGGTAYLIGMQKPGTILEIDPITSMLPMQKGLRGVVMGSTNFKHDVPMFADFYTQGRFNLDDLVSQTISLEEINEGYEELKKGRVARSVIVF</sequence>